<evidence type="ECO:0000313" key="2">
    <source>
        <dbReference type="EMBL" id="CCF46334.1"/>
    </source>
</evidence>
<protein>
    <submittedName>
        <fullName evidence="2">Uncharacterized protein</fullName>
    </submittedName>
</protein>
<accession>H1W1H1</accession>
<sequence>KVSRTTIMRHARRSPQWRRMDWNTASRSSVEGAEGVGDVVMTRVNRSDTGTGVGGAGQEDDMAQR</sequence>
<evidence type="ECO:0000256" key="1">
    <source>
        <dbReference type="SAM" id="MobiDB-lite"/>
    </source>
</evidence>
<dbReference type="Proteomes" id="UP000007174">
    <property type="component" value="Unassembled WGS sequence"/>
</dbReference>
<dbReference type="AlphaFoldDB" id="H1W1H1"/>
<proteinExistence type="predicted"/>
<reference evidence="3" key="1">
    <citation type="journal article" date="2012" name="Nat. Genet.">
        <title>Lifestyle transitions in plant pathogenic Colletotrichum fungi deciphered by genome and transcriptome analyses.</title>
        <authorList>
            <person name="O'Connell R.J."/>
            <person name="Thon M.R."/>
            <person name="Hacquard S."/>
            <person name="Amyotte S.G."/>
            <person name="Kleemann J."/>
            <person name="Torres M.F."/>
            <person name="Damm U."/>
            <person name="Buiate E.A."/>
            <person name="Epstein L."/>
            <person name="Alkan N."/>
            <person name="Altmueller J."/>
            <person name="Alvarado-Balderrama L."/>
            <person name="Bauser C.A."/>
            <person name="Becker C."/>
            <person name="Birren B.W."/>
            <person name="Chen Z."/>
            <person name="Choi J."/>
            <person name="Crouch J.A."/>
            <person name="Duvick J.P."/>
            <person name="Farman M.A."/>
            <person name="Gan P."/>
            <person name="Heiman D."/>
            <person name="Henrissat B."/>
            <person name="Howard R.J."/>
            <person name="Kabbage M."/>
            <person name="Koch C."/>
            <person name="Kracher B."/>
            <person name="Kubo Y."/>
            <person name="Law A.D."/>
            <person name="Lebrun M.-H."/>
            <person name="Lee Y.-H."/>
            <person name="Miyara I."/>
            <person name="Moore N."/>
            <person name="Neumann U."/>
            <person name="Nordstroem K."/>
            <person name="Panaccione D.G."/>
            <person name="Panstruga R."/>
            <person name="Place M."/>
            <person name="Proctor R.H."/>
            <person name="Prusky D."/>
            <person name="Rech G."/>
            <person name="Reinhardt R."/>
            <person name="Rollins J.A."/>
            <person name="Rounsley S."/>
            <person name="Schardl C.L."/>
            <person name="Schwartz D.C."/>
            <person name="Shenoy N."/>
            <person name="Shirasu K."/>
            <person name="Sikhakolli U.R."/>
            <person name="Stueber K."/>
            <person name="Sukno S.A."/>
            <person name="Sweigard J.A."/>
            <person name="Takano Y."/>
            <person name="Takahara H."/>
            <person name="Trail F."/>
            <person name="van der Does H.C."/>
            <person name="Voll L.M."/>
            <person name="Will I."/>
            <person name="Young S."/>
            <person name="Zeng Q."/>
            <person name="Zhang J."/>
            <person name="Zhou S."/>
            <person name="Dickman M.B."/>
            <person name="Schulze-Lefert P."/>
            <person name="Ver Loren van Themaat E."/>
            <person name="Ma L.-J."/>
            <person name="Vaillancourt L.J."/>
        </authorList>
    </citation>
    <scope>NUCLEOTIDE SEQUENCE [LARGE SCALE GENOMIC DNA]</scope>
    <source>
        <strain evidence="3">IMI 349063</strain>
    </source>
</reference>
<name>H1W1H1_COLHI</name>
<evidence type="ECO:0000313" key="3">
    <source>
        <dbReference type="Proteomes" id="UP000007174"/>
    </source>
</evidence>
<feature type="non-terminal residue" evidence="2">
    <location>
        <position position="1"/>
    </location>
</feature>
<dbReference type="EMBL" id="CACQ02008590">
    <property type="protein sequence ID" value="CCF46334.1"/>
    <property type="molecule type" value="Genomic_DNA"/>
</dbReference>
<gene>
    <name evidence="2" type="ORF">CH063_03842</name>
</gene>
<organism evidence="2 3">
    <name type="scientific">Colletotrichum higginsianum (strain IMI 349063)</name>
    <name type="common">Crucifer anthracnose fungus</name>
    <dbReference type="NCBI Taxonomy" id="759273"/>
    <lineage>
        <taxon>Eukaryota</taxon>
        <taxon>Fungi</taxon>
        <taxon>Dikarya</taxon>
        <taxon>Ascomycota</taxon>
        <taxon>Pezizomycotina</taxon>
        <taxon>Sordariomycetes</taxon>
        <taxon>Hypocreomycetidae</taxon>
        <taxon>Glomerellales</taxon>
        <taxon>Glomerellaceae</taxon>
        <taxon>Colletotrichum</taxon>
        <taxon>Colletotrichum destructivum species complex</taxon>
    </lineage>
</organism>
<feature type="region of interest" description="Disordered" evidence="1">
    <location>
        <begin position="43"/>
        <end position="65"/>
    </location>
</feature>
<dbReference type="HOGENOM" id="CLU_2855823_0_0_1"/>